<dbReference type="PIRSF" id="PIRSF012524">
    <property type="entry name" value="YitL_S1"/>
    <property type="match status" value="1"/>
</dbReference>
<protein>
    <recommendedName>
        <fullName evidence="4">S1 RNA binding domain</fullName>
    </recommendedName>
</protein>
<dbReference type="Pfam" id="PF17783">
    <property type="entry name" value="WHD_CvfB"/>
    <property type="match status" value="1"/>
</dbReference>
<dbReference type="EMBL" id="FPHH01000130">
    <property type="protein sequence ID" value="SFV70060.1"/>
    <property type="molecule type" value="Genomic_DNA"/>
</dbReference>
<dbReference type="InterPro" id="IPR012340">
    <property type="entry name" value="NA-bd_OB-fold"/>
</dbReference>
<gene>
    <name evidence="3" type="ORF">MNB_SM-5-294</name>
</gene>
<name>A0A1W1CW32_9ZZZZ</name>
<feature type="domain" description="Conserved virulence factor B first S1" evidence="1">
    <location>
        <begin position="11"/>
        <end position="70"/>
    </location>
</feature>
<dbReference type="InterPro" id="IPR039566">
    <property type="entry name" value="CvfB_S1_st"/>
</dbReference>
<organism evidence="3">
    <name type="scientific">hydrothermal vent metagenome</name>
    <dbReference type="NCBI Taxonomy" id="652676"/>
    <lineage>
        <taxon>unclassified sequences</taxon>
        <taxon>metagenomes</taxon>
        <taxon>ecological metagenomes</taxon>
    </lineage>
</organism>
<sequence>MNKTISPYLELGKINTLRVDRETPHGVFIMAEDGNDVLLPQAYTTEEMIENTLIDVFLYTDSEDRLIATTLQPKAMLDEFALLEVVDSAPFGAFMDWGLPKDLLVPKQLQKTPFQVGEKRFIRVVYDERTHRLVGSEKLGDFFQRKVKDLSPHQEVTILIIAKTPLGFKCIVNDKYEGLIYHNEIFENITLGDKRSAYIKTIRKDGNIDLTLRKAGSKNSAQSGEKVLDLLKQNRGIMPYNYKSDATLIKDVFGMSKKEFKRSLTKLQESGKIEVKETGIYLQE</sequence>
<dbReference type="Gene3D" id="1.10.10.10">
    <property type="entry name" value="Winged helix-like DNA-binding domain superfamily/Winged helix DNA-binding domain"/>
    <property type="match status" value="1"/>
</dbReference>
<dbReference type="PANTHER" id="PTHR37296:SF1">
    <property type="entry name" value="CONSERVED VIRULENCE FACTOR B"/>
    <property type="match status" value="1"/>
</dbReference>
<proteinExistence type="predicted"/>
<accession>A0A1W1CW32</accession>
<evidence type="ECO:0000259" key="1">
    <source>
        <dbReference type="Pfam" id="PF13509"/>
    </source>
</evidence>
<evidence type="ECO:0000259" key="2">
    <source>
        <dbReference type="Pfam" id="PF17783"/>
    </source>
</evidence>
<evidence type="ECO:0008006" key="4">
    <source>
        <dbReference type="Google" id="ProtNLM"/>
    </source>
</evidence>
<dbReference type="Pfam" id="PF13509">
    <property type="entry name" value="S1_2"/>
    <property type="match status" value="1"/>
</dbReference>
<reference evidence="3" key="1">
    <citation type="submission" date="2016-10" db="EMBL/GenBank/DDBJ databases">
        <authorList>
            <person name="de Groot N.N."/>
        </authorList>
    </citation>
    <scope>NUCLEOTIDE SEQUENCE</scope>
</reference>
<dbReference type="PANTHER" id="PTHR37296">
    <property type="entry name" value="CONSERVED VIRULENCE FACTOR B"/>
    <property type="match status" value="1"/>
</dbReference>
<evidence type="ECO:0000313" key="3">
    <source>
        <dbReference type="EMBL" id="SFV70060.1"/>
    </source>
</evidence>
<feature type="domain" description="Conserved virulence factor B-like winged helix" evidence="2">
    <location>
        <begin position="225"/>
        <end position="282"/>
    </location>
</feature>
<dbReference type="InterPro" id="IPR040764">
    <property type="entry name" value="CvfB_WH"/>
</dbReference>
<dbReference type="AlphaFoldDB" id="A0A1W1CW32"/>
<dbReference type="Gene3D" id="2.40.50.140">
    <property type="entry name" value="Nucleic acid-binding proteins"/>
    <property type="match status" value="2"/>
</dbReference>
<dbReference type="InterPro" id="IPR014464">
    <property type="entry name" value="CvfB_fam"/>
</dbReference>
<dbReference type="InterPro" id="IPR036388">
    <property type="entry name" value="WH-like_DNA-bd_sf"/>
</dbReference>